<dbReference type="EMBL" id="OX458932">
    <property type="protein sequence ID" value="CAI9085952.1"/>
    <property type="molecule type" value="Genomic_DNA"/>
</dbReference>
<evidence type="ECO:0000313" key="2">
    <source>
        <dbReference type="EMBL" id="CAI9085952.1"/>
    </source>
</evidence>
<protein>
    <submittedName>
        <fullName evidence="2">Uncharacterized protein</fullName>
    </submittedName>
</protein>
<proteinExistence type="predicted"/>
<organism evidence="2 3">
    <name type="scientific">Candidatus Methylacidiphilum fumarolicum</name>
    <dbReference type="NCBI Taxonomy" id="591154"/>
    <lineage>
        <taxon>Bacteria</taxon>
        <taxon>Pseudomonadati</taxon>
        <taxon>Verrucomicrobiota</taxon>
        <taxon>Methylacidiphilae</taxon>
        <taxon>Methylacidiphilales</taxon>
        <taxon>Methylacidiphilaceae</taxon>
        <taxon>Methylacidiphilum (ex Ratnadevi et al. 2023)</taxon>
    </lineage>
</organism>
<feature type="region of interest" description="Disordered" evidence="1">
    <location>
        <begin position="23"/>
        <end position="46"/>
    </location>
</feature>
<gene>
    <name evidence="2" type="ORF">MFUM_1617</name>
</gene>
<reference evidence="2" key="1">
    <citation type="submission" date="2023-03" db="EMBL/GenBank/DDBJ databases">
        <authorList>
            <person name="Cremers G."/>
            <person name="Picone N."/>
        </authorList>
    </citation>
    <scope>NUCLEOTIDE SEQUENCE</scope>
    <source>
        <strain evidence="2">Sample_alias</strain>
    </source>
</reference>
<accession>A0ABM9IEG0</accession>
<keyword evidence="3" id="KW-1185">Reference proteome</keyword>
<dbReference type="Proteomes" id="UP001161497">
    <property type="component" value="Chromosome"/>
</dbReference>
<evidence type="ECO:0000313" key="3">
    <source>
        <dbReference type="Proteomes" id="UP001161497"/>
    </source>
</evidence>
<sequence length="46" mass="4859">MVCATLAARPDIFDVATGNGGVHPDQRHERYSAHPKTARVAVNTAG</sequence>
<evidence type="ECO:0000256" key="1">
    <source>
        <dbReference type="SAM" id="MobiDB-lite"/>
    </source>
</evidence>
<name>A0ABM9IEG0_9BACT</name>